<keyword evidence="3" id="KW-1185">Reference proteome</keyword>
<accession>A0ABI7X7Y9</accession>
<dbReference type="Proteomes" id="UP000823872">
    <property type="component" value="Chromosome D2"/>
</dbReference>
<evidence type="ECO:0000313" key="3">
    <source>
        <dbReference type="Proteomes" id="UP000823872"/>
    </source>
</evidence>
<feature type="region of interest" description="Disordered" evidence="1">
    <location>
        <begin position="1"/>
        <end position="114"/>
    </location>
</feature>
<sequence length="182" mass="19059">MAVRTPPIPTPHPHPRPALPSLETLRTGASDGGDRGSSPPAARRKQEAEEDSVVRDSGSGPAGPALPRRPRRAHSGGGGDLTAPGLGGGAWPVHSQPNHEPMPPQVPEPVGASSTIPLPASDWVAVARNVPAELSTRRTSSRFTLSSFLKETPAHMPLSSSMPLTPTMMALSVSRTSWLVCR</sequence>
<dbReference type="Ensembl" id="ENSFCTT00005028234.1">
    <property type="protein sequence ID" value="ENSFCTP00005018387.1"/>
    <property type="gene ID" value="ENSFCTG00005010081.1"/>
</dbReference>
<evidence type="ECO:0000256" key="1">
    <source>
        <dbReference type="SAM" id="MobiDB-lite"/>
    </source>
</evidence>
<reference evidence="2" key="2">
    <citation type="submission" date="2025-08" db="UniProtKB">
        <authorList>
            <consortium name="Ensembl"/>
        </authorList>
    </citation>
    <scope>IDENTIFICATION</scope>
    <source>
        <strain evidence="2">breed Abyssinian</strain>
    </source>
</reference>
<feature type="compositionally biased region" description="Low complexity" evidence="1">
    <location>
        <begin position="57"/>
        <end position="66"/>
    </location>
</feature>
<dbReference type="GeneTree" id="ENSGT00940000157798"/>
<reference evidence="2" key="3">
    <citation type="submission" date="2025-09" db="UniProtKB">
        <authorList>
            <consortium name="Ensembl"/>
        </authorList>
    </citation>
    <scope>IDENTIFICATION</scope>
    <source>
        <strain evidence="2">breed Abyssinian</strain>
    </source>
</reference>
<reference evidence="2 3" key="1">
    <citation type="submission" date="2021-02" db="EMBL/GenBank/DDBJ databases">
        <title>Safari Cat Assemblies.</title>
        <authorList>
            <person name="Bredemeyer K.R."/>
            <person name="Murphy W.J."/>
        </authorList>
    </citation>
    <scope>NUCLEOTIDE SEQUENCE [LARGE SCALE GENOMIC DNA]</scope>
</reference>
<protein>
    <submittedName>
        <fullName evidence="2">Potassium voltage-gated channel interacting protein 2</fullName>
    </submittedName>
</protein>
<proteinExistence type="predicted"/>
<feature type="compositionally biased region" description="Pro residues" evidence="1">
    <location>
        <begin position="1"/>
        <end position="18"/>
    </location>
</feature>
<feature type="compositionally biased region" description="Gly residues" evidence="1">
    <location>
        <begin position="75"/>
        <end position="90"/>
    </location>
</feature>
<evidence type="ECO:0000313" key="2">
    <source>
        <dbReference type="Ensembl" id="ENSFCTP00005018387.1"/>
    </source>
</evidence>
<gene>
    <name evidence="2" type="primary">KCNIP2</name>
</gene>
<name>A0ABI7X7Y9_FELCA</name>
<organism evidence="2 3">
    <name type="scientific">Felis catus</name>
    <name type="common">Cat</name>
    <name type="synonym">Felis silvestris catus</name>
    <dbReference type="NCBI Taxonomy" id="9685"/>
    <lineage>
        <taxon>Eukaryota</taxon>
        <taxon>Metazoa</taxon>
        <taxon>Chordata</taxon>
        <taxon>Craniata</taxon>
        <taxon>Vertebrata</taxon>
        <taxon>Euteleostomi</taxon>
        <taxon>Mammalia</taxon>
        <taxon>Eutheria</taxon>
        <taxon>Laurasiatheria</taxon>
        <taxon>Carnivora</taxon>
        <taxon>Feliformia</taxon>
        <taxon>Felidae</taxon>
        <taxon>Felinae</taxon>
        <taxon>Felis</taxon>
    </lineage>
</organism>